<evidence type="ECO:0000256" key="1">
    <source>
        <dbReference type="ARBA" id="ARBA00006484"/>
    </source>
</evidence>
<dbReference type="FunFam" id="3.40.50.720:FF:000084">
    <property type="entry name" value="Short-chain dehydrogenase reductase"/>
    <property type="match status" value="1"/>
</dbReference>
<dbReference type="GO" id="GO:0120529">
    <property type="term" value="F:secoisolariciresinol dehydrogenase activity"/>
    <property type="evidence" value="ECO:0007669"/>
    <property type="project" value="UniProtKB-EC"/>
</dbReference>
<dbReference type="PRINTS" id="PR00081">
    <property type="entry name" value="GDHRDH"/>
</dbReference>
<protein>
    <recommendedName>
        <fullName evidence="3">Secoisolariciresinol dehydrogenase</fullName>
        <ecNumber evidence="2">1.1.1.331</ecNumber>
    </recommendedName>
</protein>
<evidence type="ECO:0000313" key="4">
    <source>
        <dbReference type="EMBL" id="KAF6146415.1"/>
    </source>
</evidence>
<dbReference type="PANTHER" id="PTHR42820">
    <property type="entry name" value="SHORT-CHAIN DEHYDROGENASE REDUCTASE"/>
    <property type="match status" value="1"/>
</dbReference>
<dbReference type="PANTHER" id="PTHR42820:SF21">
    <property type="entry name" value="SHORT-CHAIN DEHYDROGENASE REDUCTASE 3B-LIKE"/>
    <property type="match status" value="1"/>
</dbReference>
<dbReference type="EC" id="1.1.1.331" evidence="2"/>
<dbReference type="Gene3D" id="3.40.50.720">
    <property type="entry name" value="NAD(P)-binding Rossmann-like Domain"/>
    <property type="match status" value="1"/>
</dbReference>
<dbReference type="AlphaFoldDB" id="A0A7J7LUW5"/>
<dbReference type="PRINTS" id="PR00080">
    <property type="entry name" value="SDRFAMILY"/>
</dbReference>
<comment type="similarity">
    <text evidence="1">Belongs to the short-chain dehydrogenases/reductases (SDR) family.</text>
</comment>
<accession>A0A7J7LUW5</accession>
<name>A0A7J7LUW5_9MAGN</name>
<dbReference type="InterPro" id="IPR036291">
    <property type="entry name" value="NAD(P)-bd_dom_sf"/>
</dbReference>
<proteinExistence type="inferred from homology"/>
<dbReference type="InterPro" id="IPR002347">
    <property type="entry name" value="SDR_fam"/>
</dbReference>
<keyword evidence="5" id="KW-1185">Reference proteome</keyword>
<dbReference type="Proteomes" id="UP000541444">
    <property type="component" value="Unassembled WGS sequence"/>
</dbReference>
<dbReference type="SUPFAM" id="SSF51735">
    <property type="entry name" value="NAD(P)-binding Rossmann-fold domains"/>
    <property type="match status" value="1"/>
</dbReference>
<evidence type="ECO:0000313" key="5">
    <source>
        <dbReference type="Proteomes" id="UP000541444"/>
    </source>
</evidence>
<sequence length="253" mass="26963">MTRLEGKVAIVTGGASGIGEATARLFSSHAVKHVVIADINDELGPKVATSIGIKQCSYVHCDVSDEEQVKSMVDYTVQTFGQLDIMFSNAGIINRHQNIVDIDLSSAKRLFETNVLGNLACVKHAARVMIEGGNKGSIVCTGSIAASSGQEKFFDYTISKHAVLGLVRATSRELGSHGIRVNCVSPGAVFTPFARHVLQDTKVLEKIGAPVLNSIRSLMKPNNIANAVLFLVSDESTLVNGQNLIVDGGYFSC</sequence>
<dbReference type="OrthoDB" id="294295at2759"/>
<gene>
    <name evidence="4" type="ORF">GIB67_024064</name>
</gene>
<dbReference type="Pfam" id="PF13561">
    <property type="entry name" value="adh_short_C2"/>
    <property type="match status" value="1"/>
</dbReference>
<organism evidence="4 5">
    <name type="scientific">Kingdonia uniflora</name>
    <dbReference type="NCBI Taxonomy" id="39325"/>
    <lineage>
        <taxon>Eukaryota</taxon>
        <taxon>Viridiplantae</taxon>
        <taxon>Streptophyta</taxon>
        <taxon>Embryophyta</taxon>
        <taxon>Tracheophyta</taxon>
        <taxon>Spermatophyta</taxon>
        <taxon>Magnoliopsida</taxon>
        <taxon>Ranunculales</taxon>
        <taxon>Circaeasteraceae</taxon>
        <taxon>Kingdonia</taxon>
    </lineage>
</organism>
<evidence type="ECO:0000256" key="3">
    <source>
        <dbReference type="ARBA" id="ARBA00071098"/>
    </source>
</evidence>
<dbReference type="PROSITE" id="PS00061">
    <property type="entry name" value="ADH_SHORT"/>
    <property type="match status" value="1"/>
</dbReference>
<dbReference type="EMBL" id="JACGCM010001978">
    <property type="protein sequence ID" value="KAF6146415.1"/>
    <property type="molecule type" value="Genomic_DNA"/>
</dbReference>
<dbReference type="GO" id="GO:0009807">
    <property type="term" value="P:lignan biosynthetic process"/>
    <property type="evidence" value="ECO:0007669"/>
    <property type="project" value="UniProtKB-ARBA"/>
</dbReference>
<dbReference type="InterPro" id="IPR020904">
    <property type="entry name" value="Sc_DH/Rdtase_CS"/>
</dbReference>
<reference evidence="4 5" key="1">
    <citation type="journal article" date="2020" name="IScience">
        <title>Genome Sequencing of the Endangered Kingdonia uniflora (Circaeasteraceae, Ranunculales) Reveals Potential Mechanisms of Evolutionary Specialization.</title>
        <authorList>
            <person name="Sun Y."/>
            <person name="Deng T."/>
            <person name="Zhang A."/>
            <person name="Moore M.J."/>
            <person name="Landis J.B."/>
            <person name="Lin N."/>
            <person name="Zhang H."/>
            <person name="Zhang X."/>
            <person name="Huang J."/>
            <person name="Zhang X."/>
            <person name="Sun H."/>
            <person name="Wang H."/>
        </authorList>
    </citation>
    <scope>NUCLEOTIDE SEQUENCE [LARGE SCALE GENOMIC DNA]</scope>
    <source>
        <strain evidence="4">TB1705</strain>
        <tissue evidence="4">Leaf</tissue>
    </source>
</reference>
<comment type="caution">
    <text evidence="4">The sequence shown here is derived from an EMBL/GenBank/DDBJ whole genome shotgun (WGS) entry which is preliminary data.</text>
</comment>
<evidence type="ECO:0000256" key="2">
    <source>
        <dbReference type="ARBA" id="ARBA00066949"/>
    </source>
</evidence>